<evidence type="ECO:0000313" key="9">
    <source>
        <dbReference type="EMBL" id="NME43558.1"/>
    </source>
</evidence>
<organism evidence="9 10">
    <name type="scientific">Faecalicoccus pleomorphus</name>
    <dbReference type="NCBI Taxonomy" id="1323"/>
    <lineage>
        <taxon>Bacteria</taxon>
        <taxon>Bacillati</taxon>
        <taxon>Bacillota</taxon>
        <taxon>Erysipelotrichia</taxon>
        <taxon>Erysipelotrichales</taxon>
        <taxon>Erysipelotrichaceae</taxon>
        <taxon>Faecalicoccus</taxon>
    </lineage>
</organism>
<evidence type="ECO:0000256" key="6">
    <source>
        <dbReference type="ARBA" id="ARBA00023136"/>
    </source>
</evidence>
<dbReference type="EMBL" id="JABAFR010000002">
    <property type="protein sequence ID" value="NME43558.1"/>
    <property type="molecule type" value="Genomic_DNA"/>
</dbReference>
<proteinExistence type="inferred from homology"/>
<dbReference type="CDD" id="cd06261">
    <property type="entry name" value="TM_PBP2"/>
    <property type="match status" value="1"/>
</dbReference>
<protein>
    <submittedName>
        <fullName evidence="9">Carbohydrate ABC transporter permease</fullName>
    </submittedName>
</protein>
<keyword evidence="5 7" id="KW-1133">Transmembrane helix</keyword>
<dbReference type="PROSITE" id="PS50928">
    <property type="entry name" value="ABC_TM1"/>
    <property type="match status" value="1"/>
</dbReference>
<dbReference type="Gene3D" id="1.10.3720.10">
    <property type="entry name" value="MetI-like"/>
    <property type="match status" value="1"/>
</dbReference>
<keyword evidence="4 7" id="KW-0812">Transmembrane</keyword>
<comment type="subcellular location">
    <subcellularLocation>
        <location evidence="1 7">Cell membrane</location>
        <topology evidence="1 7">Multi-pass membrane protein</topology>
    </subcellularLocation>
</comment>
<comment type="similarity">
    <text evidence="7">Belongs to the binding-protein-dependent transport system permease family.</text>
</comment>
<evidence type="ECO:0000256" key="5">
    <source>
        <dbReference type="ARBA" id="ARBA00022989"/>
    </source>
</evidence>
<dbReference type="InterPro" id="IPR035906">
    <property type="entry name" value="MetI-like_sf"/>
</dbReference>
<dbReference type="PANTHER" id="PTHR43744">
    <property type="entry name" value="ABC TRANSPORTER PERMEASE PROTEIN MG189-RELATED-RELATED"/>
    <property type="match status" value="1"/>
</dbReference>
<comment type="caution">
    <text evidence="9">The sequence shown here is derived from an EMBL/GenBank/DDBJ whole genome shotgun (WGS) entry which is preliminary data.</text>
</comment>
<dbReference type="InterPro" id="IPR000515">
    <property type="entry name" value="MetI-like"/>
</dbReference>
<gene>
    <name evidence="9" type="ORF">HF861_01475</name>
</gene>
<name>A0A7X9NFY6_9FIRM</name>
<feature type="transmembrane region" description="Helical" evidence="7">
    <location>
        <begin position="186"/>
        <end position="211"/>
    </location>
</feature>
<keyword evidence="6 7" id="KW-0472">Membrane</keyword>
<evidence type="ECO:0000256" key="7">
    <source>
        <dbReference type="RuleBase" id="RU363032"/>
    </source>
</evidence>
<feature type="domain" description="ABC transmembrane type-1" evidence="8">
    <location>
        <begin position="76"/>
        <end position="265"/>
    </location>
</feature>
<dbReference type="PANTHER" id="PTHR43744:SF12">
    <property type="entry name" value="ABC TRANSPORTER PERMEASE PROTEIN MG189-RELATED"/>
    <property type="match status" value="1"/>
</dbReference>
<feature type="transmembrane region" description="Helical" evidence="7">
    <location>
        <begin position="140"/>
        <end position="161"/>
    </location>
</feature>
<feature type="transmembrane region" description="Helical" evidence="7">
    <location>
        <begin position="72"/>
        <end position="99"/>
    </location>
</feature>
<reference evidence="9 10" key="1">
    <citation type="submission" date="2020-04" db="EMBL/GenBank/DDBJ databases">
        <authorList>
            <person name="Hitch T.C.A."/>
            <person name="Wylensek D."/>
            <person name="Clavel T."/>
        </authorList>
    </citation>
    <scope>NUCLEOTIDE SEQUENCE [LARGE SCALE GENOMIC DNA]</scope>
    <source>
        <strain evidence="9 10">BSM-383-APC-22F</strain>
    </source>
</reference>
<keyword evidence="2 7" id="KW-0813">Transport</keyword>
<evidence type="ECO:0000256" key="4">
    <source>
        <dbReference type="ARBA" id="ARBA00022692"/>
    </source>
</evidence>
<dbReference type="GO" id="GO:0005886">
    <property type="term" value="C:plasma membrane"/>
    <property type="evidence" value="ECO:0007669"/>
    <property type="project" value="UniProtKB-SubCell"/>
</dbReference>
<dbReference type="GO" id="GO:0055085">
    <property type="term" value="P:transmembrane transport"/>
    <property type="evidence" value="ECO:0007669"/>
    <property type="project" value="InterPro"/>
</dbReference>
<dbReference type="SUPFAM" id="SSF161098">
    <property type="entry name" value="MetI-like"/>
    <property type="match status" value="1"/>
</dbReference>
<evidence type="ECO:0000313" key="10">
    <source>
        <dbReference type="Proteomes" id="UP000540014"/>
    </source>
</evidence>
<dbReference type="RefSeq" id="WP_168964593.1">
    <property type="nucleotide sequence ID" value="NZ_JABAFR010000002.1"/>
</dbReference>
<feature type="transmembrane region" description="Helical" evidence="7">
    <location>
        <begin position="111"/>
        <end position="134"/>
    </location>
</feature>
<accession>A0A7X9NFY6</accession>
<evidence type="ECO:0000256" key="1">
    <source>
        <dbReference type="ARBA" id="ARBA00004651"/>
    </source>
</evidence>
<evidence type="ECO:0000256" key="3">
    <source>
        <dbReference type="ARBA" id="ARBA00022475"/>
    </source>
</evidence>
<dbReference type="AlphaFoldDB" id="A0A7X9NFY6"/>
<keyword evidence="3" id="KW-1003">Cell membrane</keyword>
<evidence type="ECO:0000256" key="2">
    <source>
        <dbReference type="ARBA" id="ARBA00022448"/>
    </source>
</evidence>
<dbReference type="Pfam" id="PF00528">
    <property type="entry name" value="BPD_transp_1"/>
    <property type="match status" value="1"/>
</dbReference>
<evidence type="ECO:0000259" key="8">
    <source>
        <dbReference type="PROSITE" id="PS50928"/>
    </source>
</evidence>
<dbReference type="Proteomes" id="UP000540014">
    <property type="component" value="Unassembled WGS sequence"/>
</dbReference>
<sequence>MQKNMFSKRGFKSRAIIFVILLIISIFFILPYFWMLSNSFKSTQEILLHPKNFLPIQFTLDGYVKMLTESPFFHWLLNSSVVTVINTAVIILTSSLIGYVFSKFHFKGKKLLFGILLSTMMVPAQTTMIPMFLLMDKLGLYNTLGALIIPSFINAFGIYLCKQFCDELPKELIESAKLDGAGEIRIFFQIVLPSIKPALGALAIFTFLQYWNDYLNPLIMLNEVDKMTLPLALSYFSTLHMSDLSATMAASALIMIPVTVVFMIFQKYFIKGIAMTGMK</sequence>
<feature type="transmembrane region" description="Helical" evidence="7">
    <location>
        <begin position="244"/>
        <end position="265"/>
    </location>
</feature>
<feature type="transmembrane region" description="Helical" evidence="7">
    <location>
        <begin position="15"/>
        <end position="34"/>
    </location>
</feature>